<dbReference type="Proteomes" id="UP000465302">
    <property type="component" value="Unassembled WGS sequence"/>
</dbReference>
<reference evidence="1 4" key="2">
    <citation type="journal article" date="2019" name="Emerg. Microbes Infect.">
        <title>Comprehensive subspecies identification of 175 nontuberculous mycobacteria species based on 7547 genomic profiles.</title>
        <authorList>
            <person name="Matsumoto Y."/>
            <person name="Kinjo T."/>
            <person name="Motooka D."/>
            <person name="Nabeya D."/>
            <person name="Jung N."/>
            <person name="Uechi K."/>
            <person name="Horii T."/>
            <person name="Iida T."/>
            <person name="Fujita J."/>
            <person name="Nakamura S."/>
        </authorList>
    </citation>
    <scope>NUCLEOTIDE SEQUENCE [LARGE SCALE GENOMIC DNA]</scope>
    <source>
        <strain evidence="1 4">JCM 6377</strain>
    </source>
</reference>
<dbReference type="EMBL" id="PDCP01000221">
    <property type="protein sequence ID" value="PEG32882.1"/>
    <property type="molecule type" value="Genomic_DNA"/>
</dbReference>
<dbReference type="OrthoDB" id="3035096at2"/>
<evidence type="ECO:0000313" key="4">
    <source>
        <dbReference type="Proteomes" id="UP000465302"/>
    </source>
</evidence>
<protein>
    <submittedName>
        <fullName evidence="2">Uncharacterized protein</fullName>
    </submittedName>
</protein>
<accession>A0A2A7MM65</accession>
<dbReference type="Gene3D" id="1.10.10.60">
    <property type="entry name" value="Homeodomain-like"/>
    <property type="match status" value="2"/>
</dbReference>
<evidence type="ECO:0000313" key="1">
    <source>
        <dbReference type="EMBL" id="GFG50762.1"/>
    </source>
</evidence>
<reference evidence="2 3" key="1">
    <citation type="submission" date="2017-10" db="EMBL/GenBank/DDBJ databases">
        <title>The new phylogeny of genus Mycobacterium.</title>
        <authorList>
            <person name="Tortoli E."/>
            <person name="Trovato A."/>
            <person name="Cirillo D.M."/>
        </authorList>
    </citation>
    <scope>NUCLEOTIDE SEQUENCE [LARGE SCALE GENOMIC DNA]</scope>
    <source>
        <strain evidence="2 3">CCUG37673</strain>
    </source>
</reference>
<reference evidence="1" key="3">
    <citation type="submission" date="2020-02" db="EMBL/GenBank/DDBJ databases">
        <authorList>
            <person name="Matsumoto Y."/>
            <person name="Motooka D."/>
            <person name="Nakamura S."/>
        </authorList>
    </citation>
    <scope>NUCLEOTIDE SEQUENCE</scope>
    <source>
        <strain evidence="1">JCM 6377</strain>
    </source>
</reference>
<dbReference type="AlphaFoldDB" id="A0A2A7MM65"/>
<evidence type="ECO:0000313" key="3">
    <source>
        <dbReference type="Proteomes" id="UP000220914"/>
    </source>
</evidence>
<dbReference type="EMBL" id="BLKS01000001">
    <property type="protein sequence ID" value="GFG50762.1"/>
    <property type="molecule type" value="Genomic_DNA"/>
</dbReference>
<comment type="caution">
    <text evidence="2">The sequence shown here is derived from an EMBL/GenBank/DDBJ whole genome shotgun (WGS) entry which is preliminary data.</text>
</comment>
<dbReference type="Proteomes" id="UP000220914">
    <property type="component" value="Unassembled WGS sequence"/>
</dbReference>
<evidence type="ECO:0000313" key="2">
    <source>
        <dbReference type="EMBL" id="PEG32882.1"/>
    </source>
</evidence>
<gene>
    <name evidence="2" type="ORF">CQY20_33890</name>
    <name evidence="1" type="ORF">MAGR_22030</name>
</gene>
<proteinExistence type="predicted"/>
<name>A0A2A7MM65_MYCAG</name>
<organism evidence="2 3">
    <name type="scientific">Mycolicibacterium agri</name>
    <name type="common">Mycobacterium agri</name>
    <dbReference type="NCBI Taxonomy" id="36811"/>
    <lineage>
        <taxon>Bacteria</taxon>
        <taxon>Bacillati</taxon>
        <taxon>Actinomycetota</taxon>
        <taxon>Actinomycetes</taxon>
        <taxon>Mycobacteriales</taxon>
        <taxon>Mycobacteriaceae</taxon>
        <taxon>Mycolicibacterium</taxon>
    </lineage>
</organism>
<keyword evidence="3" id="KW-1185">Reference proteome</keyword>
<sequence>MQRYSNLDTVSKTFQILRAAGLVSPDGRAVCRSDRSPELIAQPFKLSQRMDQSTVTQLIKDYESGKSSYELAKVYNLNKGSVIKLLREARVAIRNQRLNDDKIAKAAHMYAAGNSLAKIGAHLGVEAGTVRRALLKRGVKMRDTHGRRR</sequence>
<dbReference type="RefSeq" id="WP_097945779.1">
    <property type="nucleotide sequence ID" value="NZ_BLKS01000001.1"/>
</dbReference>